<reference evidence="4 5" key="1">
    <citation type="submission" date="2016-08" db="EMBL/GenBank/DDBJ databases">
        <title>Draft genome of Fabibacter sp. strain SK-8.</title>
        <authorList>
            <person name="Wong S.-K."/>
            <person name="Hamasaki K."/>
            <person name="Yoshizawa S."/>
        </authorList>
    </citation>
    <scope>NUCLEOTIDE SEQUENCE [LARGE SCALE GENOMIC DNA]</scope>
    <source>
        <strain evidence="4 5">SK-8</strain>
    </source>
</reference>
<protein>
    <recommendedName>
        <fullName evidence="3">AB hydrolase-1 domain-containing protein</fullName>
    </recommendedName>
</protein>
<evidence type="ECO:0000313" key="4">
    <source>
        <dbReference type="EMBL" id="OEJ99798.1"/>
    </source>
</evidence>
<dbReference type="OrthoDB" id="9796770at2"/>
<dbReference type="PANTHER" id="PTHR43798">
    <property type="entry name" value="MONOACYLGLYCEROL LIPASE"/>
    <property type="match status" value="1"/>
</dbReference>
<dbReference type="AlphaFoldDB" id="A0A1E5SKY9"/>
<gene>
    <name evidence="4" type="ORF">BFP71_09560</name>
</gene>
<dbReference type="RefSeq" id="WP_069835260.1">
    <property type="nucleotide sequence ID" value="NZ_MDGQ01000005.1"/>
</dbReference>
<evidence type="ECO:0000256" key="2">
    <source>
        <dbReference type="ARBA" id="ARBA00022801"/>
    </source>
</evidence>
<dbReference type="Pfam" id="PF00561">
    <property type="entry name" value="Abhydrolase_1"/>
    <property type="match status" value="1"/>
</dbReference>
<evidence type="ECO:0000313" key="5">
    <source>
        <dbReference type="Proteomes" id="UP000095552"/>
    </source>
</evidence>
<dbReference type="Proteomes" id="UP000095552">
    <property type="component" value="Unassembled WGS sequence"/>
</dbReference>
<accession>A0A1E5SKY9</accession>
<dbReference type="STRING" id="1563681.BFP71_09560"/>
<dbReference type="InterPro" id="IPR050266">
    <property type="entry name" value="AB_hydrolase_sf"/>
</dbReference>
<dbReference type="InterPro" id="IPR002410">
    <property type="entry name" value="Peptidase_S33"/>
</dbReference>
<keyword evidence="2" id="KW-0378">Hydrolase</keyword>
<proteinExistence type="inferred from homology"/>
<dbReference type="Gene3D" id="3.40.50.1820">
    <property type="entry name" value="alpha/beta hydrolase"/>
    <property type="match status" value="1"/>
</dbReference>
<organism evidence="4 5">
    <name type="scientific">Roseivirga misakiensis</name>
    <dbReference type="NCBI Taxonomy" id="1563681"/>
    <lineage>
        <taxon>Bacteria</taxon>
        <taxon>Pseudomonadati</taxon>
        <taxon>Bacteroidota</taxon>
        <taxon>Cytophagia</taxon>
        <taxon>Cytophagales</taxon>
        <taxon>Roseivirgaceae</taxon>
        <taxon>Roseivirga</taxon>
    </lineage>
</organism>
<dbReference type="PANTHER" id="PTHR43798:SF31">
    <property type="entry name" value="AB HYDROLASE SUPERFAMILY PROTEIN YCLE"/>
    <property type="match status" value="1"/>
</dbReference>
<dbReference type="EMBL" id="MDGQ01000005">
    <property type="protein sequence ID" value="OEJ99798.1"/>
    <property type="molecule type" value="Genomic_DNA"/>
</dbReference>
<evidence type="ECO:0000259" key="3">
    <source>
        <dbReference type="Pfam" id="PF00561"/>
    </source>
</evidence>
<dbReference type="PRINTS" id="PR00793">
    <property type="entry name" value="PROAMNOPTASE"/>
</dbReference>
<dbReference type="GO" id="GO:0006508">
    <property type="term" value="P:proteolysis"/>
    <property type="evidence" value="ECO:0007669"/>
    <property type="project" value="InterPro"/>
</dbReference>
<keyword evidence="5" id="KW-1185">Reference proteome</keyword>
<dbReference type="InterPro" id="IPR029058">
    <property type="entry name" value="AB_hydrolase_fold"/>
</dbReference>
<sequence length="308" mass="34591">MSITSRFILLICAITFLGCSTPKEIPVEEGELLINGSEVYYKTMGTGEPLLVIHGGPVLDHSYLLPHLAPLAQEYQLIFYDQRASGRSSVAIDTASMNMAGFVEDIELLRKALNLDKISLLAHSWGGLIAMHYAIQYDDILNHLVLSNSIAPNVADWQAENAFVAQKIDPNVQKKLNNIVSSGLLRTEDPRPYINEMMMLSYHAQMYDTANLKDLKLYIPKDYMLRNQVFGLVGPDMADFDLYEQLEKVKTPTLILYGETEGATKLHAQKMTNAFSRGKLSIIDKSGHFPFVESNAAFIKEVRRFLNQ</sequence>
<dbReference type="PROSITE" id="PS51257">
    <property type="entry name" value="PROKAR_LIPOPROTEIN"/>
    <property type="match status" value="1"/>
</dbReference>
<dbReference type="GO" id="GO:0008233">
    <property type="term" value="F:peptidase activity"/>
    <property type="evidence" value="ECO:0007669"/>
    <property type="project" value="InterPro"/>
</dbReference>
<feature type="domain" description="AB hydrolase-1" evidence="3">
    <location>
        <begin position="49"/>
        <end position="293"/>
    </location>
</feature>
<comment type="caution">
    <text evidence="4">The sequence shown here is derived from an EMBL/GenBank/DDBJ whole genome shotgun (WGS) entry which is preliminary data.</text>
</comment>
<comment type="similarity">
    <text evidence="1">Belongs to the peptidase S33 family.</text>
</comment>
<evidence type="ECO:0000256" key="1">
    <source>
        <dbReference type="ARBA" id="ARBA00010088"/>
    </source>
</evidence>
<dbReference type="SUPFAM" id="SSF53474">
    <property type="entry name" value="alpha/beta-Hydrolases"/>
    <property type="match status" value="1"/>
</dbReference>
<dbReference type="InterPro" id="IPR000073">
    <property type="entry name" value="AB_hydrolase_1"/>
</dbReference>
<dbReference type="GO" id="GO:0016020">
    <property type="term" value="C:membrane"/>
    <property type="evidence" value="ECO:0007669"/>
    <property type="project" value="TreeGrafter"/>
</dbReference>
<name>A0A1E5SKY9_9BACT</name>